<dbReference type="EC" id="2.3.2.27" evidence="6"/>
<dbReference type="GO" id="GO:0034450">
    <property type="term" value="F:ubiquitin-ubiquitin ligase activity"/>
    <property type="evidence" value="ECO:0007669"/>
    <property type="project" value="InterPro"/>
</dbReference>
<dbReference type="PROSITE" id="PS51698">
    <property type="entry name" value="U_BOX"/>
    <property type="match status" value="1"/>
</dbReference>
<dbReference type="FunCoup" id="A0A162UJK4">
    <property type="interactions" value="1142"/>
</dbReference>
<feature type="domain" description="U-box" evidence="13">
    <location>
        <begin position="1012"/>
        <end position="1086"/>
    </location>
</feature>
<keyword evidence="9" id="KW-0833">Ubl conjugation pathway</keyword>
<dbReference type="InterPro" id="IPR003613">
    <property type="entry name" value="Ubox_domain"/>
</dbReference>
<dbReference type="InterPro" id="IPR036883">
    <property type="entry name" value="PDCD5-like_sf"/>
</dbReference>
<dbReference type="PANTHER" id="PTHR13931:SF2">
    <property type="entry name" value="UBIQUITIN CONJUGATION FACTOR E4 B"/>
    <property type="match status" value="1"/>
</dbReference>
<evidence type="ECO:0000259" key="13">
    <source>
        <dbReference type="PROSITE" id="PS51698"/>
    </source>
</evidence>
<dbReference type="Gene3D" id="1.10.8.140">
    <property type="entry name" value="PDCD5-like"/>
    <property type="match status" value="1"/>
</dbReference>
<dbReference type="Gene3D" id="3.30.40.10">
    <property type="entry name" value="Zinc/RING finger domain, C3HC4 (zinc finger)"/>
    <property type="match status" value="1"/>
</dbReference>
<evidence type="ECO:0000313" key="14">
    <source>
        <dbReference type="EMBL" id="OAD76672.1"/>
    </source>
</evidence>
<feature type="compositionally biased region" description="Polar residues" evidence="12">
    <location>
        <begin position="101"/>
        <end position="112"/>
    </location>
</feature>
<accession>A0A162UJK4</accession>
<keyword evidence="7" id="KW-0963">Cytoplasm</keyword>
<name>A0A162UJK4_PHYB8</name>
<keyword evidence="11" id="KW-0175">Coiled coil</keyword>
<dbReference type="SMART" id="SM00504">
    <property type="entry name" value="Ubox"/>
    <property type="match status" value="1"/>
</dbReference>
<feature type="coiled-coil region" evidence="11">
    <location>
        <begin position="551"/>
        <end position="581"/>
    </location>
</feature>
<dbReference type="InterPro" id="IPR013083">
    <property type="entry name" value="Znf_RING/FYVE/PHD"/>
</dbReference>
<dbReference type="RefSeq" id="XP_018294712.1">
    <property type="nucleotide sequence ID" value="XM_018443241.1"/>
</dbReference>
<dbReference type="GO" id="GO:0000151">
    <property type="term" value="C:ubiquitin ligase complex"/>
    <property type="evidence" value="ECO:0007669"/>
    <property type="project" value="InterPro"/>
</dbReference>
<dbReference type="PANTHER" id="PTHR13931">
    <property type="entry name" value="UBIQUITINATION FACTOR E4"/>
    <property type="match status" value="1"/>
</dbReference>
<keyword evidence="10" id="KW-0539">Nucleus</keyword>
<feature type="compositionally biased region" description="Low complexity" evidence="12">
    <location>
        <begin position="40"/>
        <end position="50"/>
    </location>
</feature>
<dbReference type="GO" id="GO:0005634">
    <property type="term" value="C:nucleus"/>
    <property type="evidence" value="ECO:0007669"/>
    <property type="project" value="UniProtKB-SubCell"/>
</dbReference>
<evidence type="ECO:0000256" key="4">
    <source>
        <dbReference type="ARBA" id="ARBA00004906"/>
    </source>
</evidence>
<dbReference type="InterPro" id="IPR045132">
    <property type="entry name" value="UBE4"/>
</dbReference>
<evidence type="ECO:0000256" key="8">
    <source>
        <dbReference type="ARBA" id="ARBA00022679"/>
    </source>
</evidence>
<comment type="subcellular location">
    <subcellularLocation>
        <location evidence="3">Cytoplasm</location>
    </subcellularLocation>
    <subcellularLocation>
        <location evidence="2">Nucleus</location>
    </subcellularLocation>
</comment>
<evidence type="ECO:0000256" key="7">
    <source>
        <dbReference type="ARBA" id="ARBA00022490"/>
    </source>
</evidence>
<gene>
    <name evidence="14" type="ORF">PHYBLDRAFT_77270</name>
</gene>
<organism evidence="14 15">
    <name type="scientific">Phycomyces blakesleeanus (strain ATCC 8743b / DSM 1359 / FGSC 10004 / NBRC 33097 / NRRL 1555)</name>
    <dbReference type="NCBI Taxonomy" id="763407"/>
    <lineage>
        <taxon>Eukaryota</taxon>
        <taxon>Fungi</taxon>
        <taxon>Fungi incertae sedis</taxon>
        <taxon>Mucoromycota</taxon>
        <taxon>Mucoromycotina</taxon>
        <taxon>Mucoromycetes</taxon>
        <taxon>Mucorales</taxon>
        <taxon>Phycomycetaceae</taxon>
        <taxon>Phycomyces</taxon>
    </lineage>
</organism>
<feature type="compositionally biased region" description="Low complexity" evidence="12">
    <location>
        <begin position="76"/>
        <end position="88"/>
    </location>
</feature>
<evidence type="ECO:0000256" key="6">
    <source>
        <dbReference type="ARBA" id="ARBA00012483"/>
    </source>
</evidence>
<dbReference type="AlphaFoldDB" id="A0A162UJK4"/>
<dbReference type="SUPFAM" id="SSF57850">
    <property type="entry name" value="RING/U-box"/>
    <property type="match status" value="1"/>
</dbReference>
<feature type="region of interest" description="Disordered" evidence="12">
    <location>
        <begin position="1071"/>
        <end position="1098"/>
    </location>
</feature>
<keyword evidence="15" id="KW-1185">Reference proteome</keyword>
<keyword evidence="8" id="KW-0808">Transferase</keyword>
<comment type="catalytic activity">
    <reaction evidence="1">
        <text>S-ubiquitinyl-[E2 ubiquitin-conjugating enzyme]-L-cysteine + [acceptor protein]-L-lysine = [E2 ubiquitin-conjugating enzyme]-L-cysteine + N(6)-ubiquitinyl-[acceptor protein]-L-lysine.</text>
        <dbReference type="EC" id="2.3.2.27"/>
    </reaction>
</comment>
<sequence>MYMTSRNLSRKAHSCLTLSIRLKRVAKLQQQAEEQRKKQQQQQQQQQQQASEKRATASPLQPLPSIEPEIYKRPVKVPVSAASTSSAPIQKPTSPAPTPVQPTVTKPISSPKTFEDWQNDVLSRILQVTLDSEAIHKQGGCIYLEGMVAELEEEEEPKPFKLSQALMDRILVARLSLDPNETYPNLPQNVQQDLKISHFDYLLNCWKRAQDIKRNTLTRSKNLEKTVLDKRLSVLDSVKLLLVSYSGLVLQIPDMFPQIETQQPLGPSQLVSRLLAQPDTAQGLPTEYLSELINRFTDDGLDTILGTPLAMISDQVRRISILDNFKPFIQSLSFLCENKSVPTVLPTLPEFDPETATARTIEELSLLGPYFKLSAYPGSAPKVAESLFQNAESRNSGDIESCKNGVRGTIQNIQRSLFGISSSIVRASTTSREGLLVYFSHIIRLNQKRAQIQVDPQTVATDGFMHNLAAIMLAFSDPFLDVGASKVDKIDTSYFRTSKRIDIKEDTKINATEEQSDAYYNAAIPNKSHNFITEAFYITLAAMHYGPIRSLVNYNELIREYNEAKKHHERAQQDAVRLTNNTQRVMQDFVAKRLKANLETMTMHKLAYESMVLDPEFLTQTMRFYNLVMAWMVRMVDPVHQHPWNPIKLPLPKDIPDTFSMLPEWIVEDIVEFFIFVGKFGYDTQVIKMNPQTELVTFIITFLRNTKYIKNPYLKAKFVEILFFYTYPIAKGVPGELEAMLNSHPLALEHLVPSLMTFYVEVEQTGASSQFYDKFNIRYNISHVMKTIWSHPAHRAKLREESRNTDVFTRFVNMLMSDVTYLLDESLSKLAEIHQIQTEMEDSATWDAQPDQQRQEREGQFRSLERQAQSYVSLGNETVNMLTYLTAEVVEPFLVNEIVDRLAAMLDYNLSQLVGPKCTGLNVKNRKKYHFEPRALLSQIIDIYLNLNSQTFIEAIARDGRSYRKEYFSKAASILLKHGLKQTDDIAALELIVRKVEEAVRSGAEEEEELGDVPDEYLDPLFFTLMEDPVVLPTSGVIVDRSTIRAHLLGDTRDPFNRTPLSMDMVQPATELKEQIQRWKEEQKQKREDEKNKMDTDA</sequence>
<evidence type="ECO:0000256" key="2">
    <source>
        <dbReference type="ARBA" id="ARBA00004123"/>
    </source>
</evidence>
<dbReference type="Pfam" id="PF04564">
    <property type="entry name" value="U-box"/>
    <property type="match status" value="1"/>
</dbReference>
<dbReference type="EMBL" id="KV440975">
    <property type="protein sequence ID" value="OAD76672.1"/>
    <property type="molecule type" value="Genomic_DNA"/>
</dbReference>
<dbReference type="GO" id="GO:0003677">
    <property type="term" value="F:DNA binding"/>
    <property type="evidence" value="ECO:0007669"/>
    <property type="project" value="InterPro"/>
</dbReference>
<feature type="region of interest" description="Disordered" evidence="12">
    <location>
        <begin position="29"/>
        <end position="112"/>
    </location>
</feature>
<comment type="similarity">
    <text evidence="5">Belongs to the ubiquitin conjugation factor E4 family.</text>
</comment>
<evidence type="ECO:0000256" key="10">
    <source>
        <dbReference type="ARBA" id="ARBA00023242"/>
    </source>
</evidence>
<dbReference type="STRING" id="763407.A0A162UJK4"/>
<dbReference type="GeneID" id="29004147"/>
<dbReference type="Pfam" id="PF10408">
    <property type="entry name" value="Ufd2P_core"/>
    <property type="match status" value="1"/>
</dbReference>
<dbReference type="UniPathway" id="UPA00143"/>
<dbReference type="GO" id="GO:0000209">
    <property type="term" value="P:protein polyubiquitination"/>
    <property type="evidence" value="ECO:0007669"/>
    <property type="project" value="TreeGrafter"/>
</dbReference>
<evidence type="ECO:0000256" key="12">
    <source>
        <dbReference type="SAM" id="MobiDB-lite"/>
    </source>
</evidence>
<proteinExistence type="inferred from homology"/>
<dbReference type="FunFam" id="3.30.40.10:FF:000055">
    <property type="entry name" value="Ubiquitin conjugation factor e4 a"/>
    <property type="match status" value="1"/>
</dbReference>
<protein>
    <recommendedName>
        <fullName evidence="6">RING-type E3 ubiquitin transferase</fullName>
        <ecNumber evidence="6">2.3.2.27</ecNumber>
    </recommendedName>
</protein>
<dbReference type="InParanoid" id="A0A162UJK4"/>
<evidence type="ECO:0000313" key="15">
    <source>
        <dbReference type="Proteomes" id="UP000077315"/>
    </source>
</evidence>
<evidence type="ECO:0000256" key="3">
    <source>
        <dbReference type="ARBA" id="ARBA00004496"/>
    </source>
</evidence>
<dbReference type="GO" id="GO:0036503">
    <property type="term" value="P:ERAD pathway"/>
    <property type="evidence" value="ECO:0007669"/>
    <property type="project" value="InterPro"/>
</dbReference>
<dbReference type="OrthoDB" id="20295at2759"/>
<evidence type="ECO:0000256" key="5">
    <source>
        <dbReference type="ARBA" id="ARBA00007434"/>
    </source>
</evidence>
<evidence type="ECO:0000256" key="9">
    <source>
        <dbReference type="ARBA" id="ARBA00022786"/>
    </source>
</evidence>
<evidence type="ECO:0000256" key="1">
    <source>
        <dbReference type="ARBA" id="ARBA00000900"/>
    </source>
</evidence>
<dbReference type="Proteomes" id="UP000077315">
    <property type="component" value="Unassembled WGS sequence"/>
</dbReference>
<comment type="pathway">
    <text evidence="4">Protein modification; protein ubiquitination.</text>
</comment>
<dbReference type="GO" id="GO:0005737">
    <property type="term" value="C:cytoplasm"/>
    <property type="evidence" value="ECO:0007669"/>
    <property type="project" value="UniProtKB-SubCell"/>
</dbReference>
<reference evidence="15" key="1">
    <citation type="submission" date="2015-06" db="EMBL/GenBank/DDBJ databases">
        <title>Expansion of signal transduction pathways in fungi by whole-genome duplication.</title>
        <authorList>
            <consortium name="DOE Joint Genome Institute"/>
            <person name="Corrochano L.M."/>
            <person name="Kuo A."/>
            <person name="Marcet-Houben M."/>
            <person name="Polaino S."/>
            <person name="Salamov A."/>
            <person name="Villalobos J.M."/>
            <person name="Alvarez M.I."/>
            <person name="Avalos J."/>
            <person name="Benito E.P."/>
            <person name="Benoit I."/>
            <person name="Burger G."/>
            <person name="Camino L.P."/>
            <person name="Canovas D."/>
            <person name="Cerda-Olmedo E."/>
            <person name="Cheng J.-F."/>
            <person name="Dominguez A."/>
            <person name="Elias M."/>
            <person name="Eslava A.P."/>
            <person name="Glaser F."/>
            <person name="Grimwood J."/>
            <person name="Gutierrez G."/>
            <person name="Heitman J."/>
            <person name="Henrissat B."/>
            <person name="Iturriaga E.A."/>
            <person name="Lang B.F."/>
            <person name="Lavin J.L."/>
            <person name="Lee S."/>
            <person name="Li W."/>
            <person name="Lindquist E."/>
            <person name="Lopez-Garcia S."/>
            <person name="Luque E.M."/>
            <person name="Marcos A.T."/>
            <person name="Martin J."/>
            <person name="McCluskey K."/>
            <person name="Medina H.R."/>
            <person name="Miralles-Duran A."/>
            <person name="Miyazaki A."/>
            <person name="Munoz-Torres E."/>
            <person name="Oguiza J.A."/>
            <person name="Ohm R."/>
            <person name="Olmedo M."/>
            <person name="Orejas M."/>
            <person name="Ortiz-Castellanos L."/>
            <person name="Pisabarro A.G."/>
            <person name="Rodriguez-Romero J."/>
            <person name="Ruiz-Herrera J."/>
            <person name="Ruiz-Vazquez R."/>
            <person name="Sanz C."/>
            <person name="Schackwitz W."/>
            <person name="Schmutz J."/>
            <person name="Shahriari M."/>
            <person name="Shelest E."/>
            <person name="Silva-Franco F."/>
            <person name="Soanes D."/>
            <person name="Syed K."/>
            <person name="Tagua V.G."/>
            <person name="Talbot N.J."/>
            <person name="Thon M."/>
            <person name="De vries R.P."/>
            <person name="Wiebenga A."/>
            <person name="Yadav J.S."/>
            <person name="Braun E.L."/>
            <person name="Baker S."/>
            <person name="Garre V."/>
            <person name="Horwitz B."/>
            <person name="Torres-Martinez S."/>
            <person name="Idnurm A."/>
            <person name="Herrera-Estrella A."/>
            <person name="Gabaldon T."/>
            <person name="Grigoriev I.V."/>
        </authorList>
    </citation>
    <scope>NUCLEOTIDE SEQUENCE [LARGE SCALE GENOMIC DNA]</scope>
    <source>
        <strain evidence="15">NRRL 1555(-)</strain>
    </source>
</reference>
<evidence type="ECO:0000256" key="11">
    <source>
        <dbReference type="SAM" id="Coils"/>
    </source>
</evidence>
<dbReference type="GO" id="GO:0006511">
    <property type="term" value="P:ubiquitin-dependent protein catabolic process"/>
    <property type="evidence" value="ECO:0007669"/>
    <property type="project" value="InterPro"/>
</dbReference>
<dbReference type="InterPro" id="IPR019474">
    <property type="entry name" value="Ub_conjug_fac_E4_core"/>
</dbReference>
<dbReference type="VEuPathDB" id="FungiDB:PHYBLDRAFT_77270"/>
<dbReference type="CDD" id="cd16657">
    <property type="entry name" value="RING-Ubox_UBE4A"/>
    <property type="match status" value="1"/>
</dbReference>